<dbReference type="Gene3D" id="3.10.400.10">
    <property type="entry name" value="Sulfate adenylyltransferase"/>
    <property type="match status" value="1"/>
</dbReference>
<dbReference type="InterPro" id="IPR015947">
    <property type="entry name" value="PUA-like_sf"/>
</dbReference>
<dbReference type="AlphaFoldDB" id="C5BUX9"/>
<dbReference type="Pfam" id="PF04266">
    <property type="entry name" value="ASCH"/>
    <property type="match status" value="1"/>
</dbReference>
<dbReference type="InterPro" id="IPR007374">
    <property type="entry name" value="ASCH_domain"/>
</dbReference>
<dbReference type="SUPFAM" id="SSF88697">
    <property type="entry name" value="PUA domain-like"/>
    <property type="match status" value="1"/>
</dbReference>
<evidence type="ECO:0000259" key="1">
    <source>
        <dbReference type="SMART" id="SM01022"/>
    </source>
</evidence>
<dbReference type="PANTHER" id="PTHR39203:SF1">
    <property type="entry name" value="CYTOPLASMIC PROTEIN"/>
    <property type="match status" value="1"/>
</dbReference>
<dbReference type="EMBL" id="CP001618">
    <property type="protein sequence ID" value="ACQ78353.1"/>
    <property type="molecule type" value="Genomic_DNA"/>
</dbReference>
<proteinExistence type="predicted"/>
<dbReference type="RefSeq" id="WP_012725133.1">
    <property type="nucleotide sequence ID" value="NC_012669.1"/>
</dbReference>
<sequence length="171" mass="18539">MGTDRTPAAALDVATATRMWQAYAEARPAAVAACPEYTVERFGDSAALADELLSWVLGGGKRATSELVAEFGARGDDLPRIGSHWIACDGAGTPRVILRSVELRIGTMDSVDEDFAVDEGDGTREIWLEEHSAYWTRTCAARGAVLTGDDEVVFERFRVVWPPEHADPDLA</sequence>
<name>C5BUX9_BEUC1</name>
<organism evidence="2 3">
    <name type="scientific">Beutenbergia cavernae (strain ATCC BAA-8 / DSM 12333 / CCUG 43141 / JCM 11478 / NBRC 16432 / NCIMB 13614 / HKI 0122)</name>
    <dbReference type="NCBI Taxonomy" id="471853"/>
    <lineage>
        <taxon>Bacteria</taxon>
        <taxon>Bacillati</taxon>
        <taxon>Actinomycetota</taxon>
        <taxon>Actinomycetes</taxon>
        <taxon>Micrococcales</taxon>
        <taxon>Beutenbergiaceae</taxon>
        <taxon>Beutenbergia</taxon>
    </lineage>
</organism>
<dbReference type="PANTHER" id="PTHR39203">
    <property type="entry name" value="CYTOPLASMIC PROTEIN-RELATED"/>
    <property type="match status" value="1"/>
</dbReference>
<accession>C5BUX9</accession>
<dbReference type="Proteomes" id="UP000007962">
    <property type="component" value="Chromosome"/>
</dbReference>
<dbReference type="KEGG" id="bcv:Bcav_0088"/>
<dbReference type="HOGENOM" id="CLU_102450_1_0_11"/>
<gene>
    <name evidence="2" type="ordered locus">Bcav_0088</name>
</gene>
<evidence type="ECO:0000313" key="2">
    <source>
        <dbReference type="EMBL" id="ACQ78353.1"/>
    </source>
</evidence>
<feature type="domain" description="ASCH" evidence="1">
    <location>
        <begin position="40"/>
        <end position="161"/>
    </location>
</feature>
<reference evidence="2 3" key="1">
    <citation type="journal article" date="2009" name="Stand. Genomic Sci.">
        <title>Complete genome sequence of Beutenbergia cavernae type strain (HKI 0122).</title>
        <authorList>
            <person name="Land M."/>
            <person name="Pukall R."/>
            <person name="Abt B."/>
            <person name="Goker M."/>
            <person name="Rohde M."/>
            <person name="Glavina Del Rio T."/>
            <person name="Tice H."/>
            <person name="Copeland A."/>
            <person name="Cheng J.F."/>
            <person name="Lucas S."/>
            <person name="Chen F."/>
            <person name="Nolan M."/>
            <person name="Bruce D."/>
            <person name="Goodwin L."/>
            <person name="Pitluck S."/>
            <person name="Ivanova N."/>
            <person name="Mavromatis K."/>
            <person name="Ovchinnikova G."/>
            <person name="Pati A."/>
            <person name="Chen A."/>
            <person name="Palaniappan K."/>
            <person name="Hauser L."/>
            <person name="Chang Y.J."/>
            <person name="Jefferies C.C."/>
            <person name="Saunders E."/>
            <person name="Brettin T."/>
            <person name="Detter J.C."/>
            <person name="Han C."/>
            <person name="Chain P."/>
            <person name="Bristow J."/>
            <person name="Eisen J.A."/>
            <person name="Markowitz V."/>
            <person name="Hugenholtz P."/>
            <person name="Kyrpides N.C."/>
            <person name="Klenk H.P."/>
            <person name="Lapidus A."/>
        </authorList>
    </citation>
    <scope>NUCLEOTIDE SEQUENCE [LARGE SCALE GENOMIC DNA]</scope>
    <source>
        <strain evidence="3">ATCC BAA-8 / DSM 12333 / NBRC 16432</strain>
    </source>
</reference>
<dbReference type="STRING" id="471853.Bcav_0088"/>
<dbReference type="eggNOG" id="COG4405">
    <property type="taxonomic scope" value="Bacteria"/>
</dbReference>
<keyword evidence="3" id="KW-1185">Reference proteome</keyword>
<dbReference type="InterPro" id="IPR009326">
    <property type="entry name" value="DUF984"/>
</dbReference>
<dbReference type="SMART" id="SM01022">
    <property type="entry name" value="ASCH"/>
    <property type="match status" value="1"/>
</dbReference>
<protein>
    <recommendedName>
        <fullName evidence="1">ASCH domain-containing protein</fullName>
    </recommendedName>
</protein>
<evidence type="ECO:0000313" key="3">
    <source>
        <dbReference type="Proteomes" id="UP000007962"/>
    </source>
</evidence>